<dbReference type="InterPro" id="IPR011066">
    <property type="entry name" value="MscS_channel_C_sf"/>
</dbReference>
<feature type="domain" description="DUF3772" evidence="10">
    <location>
        <begin position="128"/>
        <end position="186"/>
    </location>
</feature>
<dbReference type="EMBL" id="LAZR01000047">
    <property type="protein sequence ID" value="KKN99421.1"/>
    <property type="molecule type" value="Genomic_DNA"/>
</dbReference>
<organism evidence="12">
    <name type="scientific">marine sediment metagenome</name>
    <dbReference type="NCBI Taxonomy" id="412755"/>
    <lineage>
        <taxon>unclassified sequences</taxon>
        <taxon>metagenomes</taxon>
        <taxon>ecological metagenomes</taxon>
    </lineage>
</organism>
<dbReference type="Gene3D" id="1.10.287.1260">
    <property type="match status" value="1"/>
</dbReference>
<dbReference type="AlphaFoldDB" id="A0A0F9XJI3"/>
<dbReference type="InterPro" id="IPR006685">
    <property type="entry name" value="MscS_channel_2nd"/>
</dbReference>
<accession>A0A0F9XJI3</accession>
<dbReference type="PANTHER" id="PTHR30347:SF1">
    <property type="entry name" value="MECHANOSENSITIVE CHANNEL MSCK"/>
    <property type="match status" value="1"/>
</dbReference>
<dbReference type="InterPro" id="IPR049278">
    <property type="entry name" value="MS_channel_C"/>
</dbReference>
<feature type="transmembrane region" description="Helical" evidence="8">
    <location>
        <begin position="398"/>
        <end position="418"/>
    </location>
</feature>
<gene>
    <name evidence="12" type="ORF">LCGC14_0138670</name>
</gene>
<feature type="transmembrane region" description="Helical" evidence="8">
    <location>
        <begin position="350"/>
        <end position="370"/>
    </location>
</feature>
<keyword evidence="3" id="KW-1003">Cell membrane</keyword>
<proteinExistence type="inferred from homology"/>
<evidence type="ECO:0000256" key="2">
    <source>
        <dbReference type="ARBA" id="ARBA00008017"/>
    </source>
</evidence>
<keyword evidence="6 8" id="KW-0472">Membrane</keyword>
<evidence type="ECO:0000259" key="10">
    <source>
        <dbReference type="Pfam" id="PF12607"/>
    </source>
</evidence>
<keyword evidence="4 8" id="KW-0812">Transmembrane</keyword>
<dbReference type="InterPro" id="IPR011014">
    <property type="entry name" value="MscS_channel_TM-2"/>
</dbReference>
<dbReference type="SUPFAM" id="SSF82689">
    <property type="entry name" value="Mechanosensitive channel protein MscS (YggB), C-terminal domain"/>
    <property type="match status" value="1"/>
</dbReference>
<feature type="transmembrane region" description="Helical" evidence="8">
    <location>
        <begin position="510"/>
        <end position="532"/>
    </location>
</feature>
<dbReference type="PANTHER" id="PTHR30347">
    <property type="entry name" value="POTASSIUM CHANNEL RELATED"/>
    <property type="match status" value="1"/>
</dbReference>
<evidence type="ECO:0000256" key="6">
    <source>
        <dbReference type="ARBA" id="ARBA00023136"/>
    </source>
</evidence>
<dbReference type="Pfam" id="PF00924">
    <property type="entry name" value="MS_channel_2nd"/>
    <property type="match status" value="1"/>
</dbReference>
<dbReference type="Gene3D" id="2.30.30.60">
    <property type="match status" value="1"/>
</dbReference>
<dbReference type="SUPFAM" id="SSF50182">
    <property type="entry name" value="Sm-like ribonucleoproteins"/>
    <property type="match status" value="1"/>
</dbReference>
<comment type="subcellular location">
    <subcellularLocation>
        <location evidence="1">Cell membrane</location>
        <topology evidence="1">Multi-pass membrane protein</topology>
    </subcellularLocation>
</comment>
<dbReference type="InterPro" id="IPR052702">
    <property type="entry name" value="MscS-like_channel"/>
</dbReference>
<evidence type="ECO:0000256" key="1">
    <source>
        <dbReference type="ARBA" id="ARBA00004651"/>
    </source>
</evidence>
<evidence type="ECO:0000259" key="11">
    <source>
        <dbReference type="Pfam" id="PF21082"/>
    </source>
</evidence>
<feature type="domain" description="Mechanosensitive ion channel MscS C-terminal" evidence="11">
    <location>
        <begin position="674"/>
        <end position="754"/>
    </location>
</feature>
<feature type="transmembrane region" description="Helical" evidence="8">
    <location>
        <begin position="553"/>
        <end position="576"/>
    </location>
</feature>
<sequence length="784" mass="84674">MNATLRGLLAGGLLALCLTTAAIAQTDVEETAERWDSVAVKAEQSVEEVDTPTTELESMRARVVGYRSEFEAARTLNADRIAALRDQLAALGPVPEGENAEPEAPEVAKTRADINQQLNTLLAPVQIAEREFLRADGLVREIDKRIRDRQTERLLRATPSPLNPAYWAPALVDVQNAFAAFWEESAEQDTDSALDTLERNLPTVLLAGLAGLLLLFRGRLWAMGIVNALRDRQARGLGIWRFIVSLLRILFPLAGLFLLSIAARQSGFLGARSSLLVELLPIIGLMIFGFRWVSERVFAREQEEALLPLPAAQRKMARLYVNAITLVIILSIVALTVLEFGDPSAATRAVVQFPLAVLTSLALFQIGRILRGYRDPDEDTPDADGVTKASTHARIVRSAGLGAIAVSIAAPVLFAFGYQDLSDAILRPYVTTLAVLGLVMALQRFSADVYGAITGQGPAAREALMPLLFGLILLMLAAPALALVWGARVADLTELWAAFGRGFTVGESRIAPSNLLAFAIIFAIGYLLTRLLQGTLRSNVLPKTKIDIGGQNALLSGLGYVGIFLAALAAITGAGIDLSSLAIVAGALSVGIGFGLQNIVSNFVSGIILLIERPISEGDWIEVGGKSGYVRDISVRSTRIETFDRTDVIVPNADLVSGTVTNFTRGNTVGRLIVKVGVAYGTDTRRVETVLREIAEAQPLVLANPAPNVLLVSFGADALEFEIRAFLRDVNWMMSVQSDINHAIVDRFAEEKIEVPFPQRDVWFRNRAPEPAPTAPKPDGEADN</sequence>
<keyword evidence="5 8" id="KW-1133">Transmembrane helix</keyword>
<dbReference type="InterPro" id="IPR010920">
    <property type="entry name" value="LSM_dom_sf"/>
</dbReference>
<dbReference type="Gene3D" id="3.30.70.100">
    <property type="match status" value="1"/>
</dbReference>
<comment type="similarity">
    <text evidence="2">Belongs to the MscS (TC 1.A.23) family.</text>
</comment>
<feature type="transmembrane region" description="Helical" evidence="8">
    <location>
        <begin position="582"/>
        <end position="611"/>
    </location>
</feature>
<feature type="transmembrane region" description="Helical" evidence="8">
    <location>
        <begin position="239"/>
        <end position="263"/>
    </location>
</feature>
<dbReference type="GO" id="GO:0005886">
    <property type="term" value="C:plasma membrane"/>
    <property type="evidence" value="ECO:0007669"/>
    <property type="project" value="UniProtKB-SubCell"/>
</dbReference>
<evidence type="ECO:0000256" key="8">
    <source>
        <dbReference type="SAM" id="Phobius"/>
    </source>
</evidence>
<dbReference type="SUPFAM" id="SSF82861">
    <property type="entry name" value="Mechanosensitive channel protein MscS (YggB), transmembrane region"/>
    <property type="match status" value="1"/>
</dbReference>
<name>A0A0F9XJI3_9ZZZZ</name>
<reference evidence="12" key="1">
    <citation type="journal article" date="2015" name="Nature">
        <title>Complex archaea that bridge the gap between prokaryotes and eukaryotes.</title>
        <authorList>
            <person name="Spang A."/>
            <person name="Saw J.H."/>
            <person name="Jorgensen S.L."/>
            <person name="Zaremba-Niedzwiedzka K."/>
            <person name="Martijn J."/>
            <person name="Lind A.E."/>
            <person name="van Eijk R."/>
            <person name="Schleper C."/>
            <person name="Guy L."/>
            <person name="Ettema T.J."/>
        </authorList>
    </citation>
    <scope>NUCLEOTIDE SEQUENCE</scope>
</reference>
<evidence type="ECO:0000259" key="9">
    <source>
        <dbReference type="Pfam" id="PF00924"/>
    </source>
</evidence>
<protein>
    <submittedName>
        <fullName evidence="12">Uncharacterized protein</fullName>
    </submittedName>
</protein>
<dbReference type="Pfam" id="PF21082">
    <property type="entry name" value="MS_channel_3rd"/>
    <property type="match status" value="1"/>
</dbReference>
<comment type="caution">
    <text evidence="12">The sequence shown here is derived from an EMBL/GenBank/DDBJ whole genome shotgun (WGS) entry which is preliminary data.</text>
</comment>
<feature type="transmembrane region" description="Helical" evidence="8">
    <location>
        <begin position="424"/>
        <end position="442"/>
    </location>
</feature>
<feature type="region of interest" description="Disordered" evidence="7">
    <location>
        <begin position="764"/>
        <end position="784"/>
    </location>
</feature>
<dbReference type="InterPro" id="IPR022249">
    <property type="entry name" value="DUF3772"/>
</dbReference>
<feature type="domain" description="Mechanosensitive ion channel MscS" evidence="9">
    <location>
        <begin position="598"/>
        <end position="665"/>
    </location>
</feature>
<feature type="transmembrane region" description="Helical" evidence="8">
    <location>
        <begin position="319"/>
        <end position="338"/>
    </location>
</feature>
<evidence type="ECO:0000256" key="7">
    <source>
        <dbReference type="SAM" id="MobiDB-lite"/>
    </source>
</evidence>
<evidence type="ECO:0000313" key="12">
    <source>
        <dbReference type="EMBL" id="KKN99421.1"/>
    </source>
</evidence>
<feature type="transmembrane region" description="Helical" evidence="8">
    <location>
        <begin position="275"/>
        <end position="293"/>
    </location>
</feature>
<evidence type="ECO:0000256" key="4">
    <source>
        <dbReference type="ARBA" id="ARBA00022692"/>
    </source>
</evidence>
<dbReference type="InterPro" id="IPR023408">
    <property type="entry name" value="MscS_beta-dom_sf"/>
</dbReference>
<dbReference type="Pfam" id="PF12607">
    <property type="entry name" value="DUF3772"/>
    <property type="match status" value="1"/>
</dbReference>
<evidence type="ECO:0000256" key="3">
    <source>
        <dbReference type="ARBA" id="ARBA00022475"/>
    </source>
</evidence>
<feature type="transmembrane region" description="Helical" evidence="8">
    <location>
        <begin position="463"/>
        <end position="490"/>
    </location>
</feature>
<feature type="transmembrane region" description="Helical" evidence="8">
    <location>
        <begin position="201"/>
        <end position="218"/>
    </location>
</feature>
<evidence type="ECO:0000256" key="5">
    <source>
        <dbReference type="ARBA" id="ARBA00022989"/>
    </source>
</evidence>
<dbReference type="GO" id="GO:0055085">
    <property type="term" value="P:transmembrane transport"/>
    <property type="evidence" value="ECO:0007669"/>
    <property type="project" value="InterPro"/>
</dbReference>